<feature type="region of interest" description="Disordered" evidence="1">
    <location>
        <begin position="85"/>
        <end position="106"/>
    </location>
</feature>
<feature type="transmembrane region" description="Helical" evidence="2">
    <location>
        <begin position="51"/>
        <end position="71"/>
    </location>
</feature>
<keyword evidence="2" id="KW-1133">Transmembrane helix</keyword>
<keyword evidence="2" id="KW-0472">Membrane</keyword>
<keyword evidence="2" id="KW-0812">Transmembrane</keyword>
<gene>
    <name evidence="3" type="ORF">D5H75_13225</name>
</gene>
<dbReference type="AlphaFoldDB" id="A0A3A4B368"/>
<organism evidence="3 4">
    <name type="scientific">Bailinhaonella thermotolerans</name>
    <dbReference type="NCBI Taxonomy" id="1070861"/>
    <lineage>
        <taxon>Bacteria</taxon>
        <taxon>Bacillati</taxon>
        <taxon>Actinomycetota</taxon>
        <taxon>Actinomycetes</taxon>
        <taxon>Streptosporangiales</taxon>
        <taxon>Streptosporangiaceae</taxon>
        <taxon>Bailinhaonella</taxon>
    </lineage>
</organism>
<sequence length="424" mass="45687">MSLDGPLAEAGARRSERVLRGLVAVGPLAVALPVYGLLLDHLPERWFAARPLLYVFAAVTALCAGLGSRLAGQWAAARYLTPRSPAPAGPAASPAGTASPGRTPSAHTIRARAARHLLSDFREARHGRATVCGWSQYLGDEAPPTAIGTSYGLRLVMDLDLRDPRVNRRQIVESLVALQRPSGGWAASTQRGLGRPEVTAWVLVPAVRAGLAPGTEETLRALLEKLTAADDPQGMERTSVVASLVAAFAEIAPGSPWLPELSRRLLDAAHEDDGMVSWGQALHGNVRRSAPHTARAVIALVRAERALGEKADFGPAVGGALRWLAREDLDLRPTDEQLRRPAPGGDVDALFIGHFTAAWVARALMSGRDSAECERALRAAVRAVLDDQRDGVWTWHDGRRPIWMTYQGCVVLREYALRNLPWPP</sequence>
<protein>
    <recommendedName>
        <fullName evidence="5">Squalene cyclase C-terminal domain-containing protein</fullName>
    </recommendedName>
</protein>
<dbReference type="OrthoDB" id="3636907at2"/>
<feature type="transmembrane region" description="Helical" evidence="2">
    <location>
        <begin position="21"/>
        <end position="39"/>
    </location>
</feature>
<evidence type="ECO:0008006" key="5">
    <source>
        <dbReference type="Google" id="ProtNLM"/>
    </source>
</evidence>
<feature type="compositionally biased region" description="Low complexity" evidence="1">
    <location>
        <begin position="89"/>
        <end position="102"/>
    </location>
</feature>
<dbReference type="Gene3D" id="1.50.10.20">
    <property type="match status" value="1"/>
</dbReference>
<evidence type="ECO:0000313" key="3">
    <source>
        <dbReference type="EMBL" id="RJL32489.1"/>
    </source>
</evidence>
<accession>A0A3A4B368</accession>
<proteinExistence type="predicted"/>
<evidence type="ECO:0000256" key="1">
    <source>
        <dbReference type="SAM" id="MobiDB-lite"/>
    </source>
</evidence>
<dbReference type="SUPFAM" id="SSF48239">
    <property type="entry name" value="Terpenoid cyclases/Protein prenyltransferases"/>
    <property type="match status" value="1"/>
</dbReference>
<evidence type="ECO:0000313" key="4">
    <source>
        <dbReference type="Proteomes" id="UP000265768"/>
    </source>
</evidence>
<dbReference type="RefSeq" id="WP_119926738.1">
    <property type="nucleotide sequence ID" value="NZ_QZEY01000004.1"/>
</dbReference>
<dbReference type="InterPro" id="IPR008930">
    <property type="entry name" value="Terpenoid_cyclase/PrenylTrfase"/>
</dbReference>
<keyword evidence="4" id="KW-1185">Reference proteome</keyword>
<evidence type="ECO:0000256" key="2">
    <source>
        <dbReference type="SAM" id="Phobius"/>
    </source>
</evidence>
<comment type="caution">
    <text evidence="3">The sequence shown here is derived from an EMBL/GenBank/DDBJ whole genome shotgun (WGS) entry which is preliminary data.</text>
</comment>
<name>A0A3A4B368_9ACTN</name>
<dbReference type="Proteomes" id="UP000265768">
    <property type="component" value="Unassembled WGS sequence"/>
</dbReference>
<reference evidence="3 4" key="1">
    <citation type="submission" date="2018-09" db="EMBL/GenBank/DDBJ databases">
        <title>YIM 75507 draft genome.</title>
        <authorList>
            <person name="Tang S."/>
            <person name="Feng Y."/>
        </authorList>
    </citation>
    <scope>NUCLEOTIDE SEQUENCE [LARGE SCALE GENOMIC DNA]</scope>
    <source>
        <strain evidence="3 4">YIM 75507</strain>
    </source>
</reference>
<dbReference type="EMBL" id="QZEY01000004">
    <property type="protein sequence ID" value="RJL32489.1"/>
    <property type="molecule type" value="Genomic_DNA"/>
</dbReference>